<feature type="transmembrane region" description="Helical" evidence="2">
    <location>
        <begin position="255"/>
        <end position="272"/>
    </location>
</feature>
<dbReference type="SUPFAM" id="SSF81606">
    <property type="entry name" value="PP2C-like"/>
    <property type="match status" value="1"/>
</dbReference>
<dbReference type="PANTHER" id="PTHR43156">
    <property type="entry name" value="STAGE II SPORULATION PROTEIN E-RELATED"/>
    <property type="match status" value="1"/>
</dbReference>
<gene>
    <name evidence="4" type="primary">spoIIE</name>
    <name evidence="4" type="ORF">H8707_06780</name>
</gene>
<keyword evidence="5" id="KW-1185">Reference proteome</keyword>
<evidence type="ECO:0000256" key="1">
    <source>
        <dbReference type="ARBA" id="ARBA00022801"/>
    </source>
</evidence>
<name>A0A926IK55_9FIRM</name>
<feature type="transmembrane region" description="Helical" evidence="2">
    <location>
        <begin position="231"/>
        <end position="248"/>
    </location>
</feature>
<dbReference type="SMART" id="SM00331">
    <property type="entry name" value="PP2C_SIG"/>
    <property type="match status" value="1"/>
</dbReference>
<dbReference type="InterPro" id="IPR014221">
    <property type="entry name" value="SpoII_E"/>
</dbReference>
<dbReference type="NCBIfam" id="TIGR02865">
    <property type="entry name" value="spore_II_E"/>
    <property type="match status" value="1"/>
</dbReference>
<comment type="caution">
    <text evidence="4">The sequence shown here is derived from an EMBL/GenBank/DDBJ whole genome shotgun (WGS) entry which is preliminary data.</text>
</comment>
<dbReference type="PANTHER" id="PTHR43156:SF2">
    <property type="entry name" value="STAGE II SPORULATION PROTEIN E"/>
    <property type="match status" value="1"/>
</dbReference>
<dbReference type="EMBL" id="JACRTG010000016">
    <property type="protein sequence ID" value="MBC8587940.1"/>
    <property type="molecule type" value="Genomic_DNA"/>
</dbReference>
<dbReference type="EC" id="3.1.3.16" evidence="4"/>
<evidence type="ECO:0000313" key="4">
    <source>
        <dbReference type="EMBL" id="MBC8587940.1"/>
    </source>
</evidence>
<organism evidence="4 5">
    <name type="scientific">Paratissierella segnis</name>
    <dbReference type="NCBI Taxonomy" id="2763679"/>
    <lineage>
        <taxon>Bacteria</taxon>
        <taxon>Bacillati</taxon>
        <taxon>Bacillota</taxon>
        <taxon>Tissierellia</taxon>
        <taxon>Tissierellales</taxon>
        <taxon>Tissierellaceae</taxon>
        <taxon>Paratissierella</taxon>
    </lineage>
</organism>
<feature type="transmembrane region" description="Helical" evidence="2">
    <location>
        <begin position="102"/>
        <end position="122"/>
    </location>
</feature>
<dbReference type="InterPro" id="IPR001932">
    <property type="entry name" value="PPM-type_phosphatase-like_dom"/>
</dbReference>
<dbReference type="InterPro" id="IPR036457">
    <property type="entry name" value="PPM-type-like_dom_sf"/>
</dbReference>
<keyword evidence="2" id="KW-0812">Transmembrane</keyword>
<dbReference type="GO" id="GO:0004722">
    <property type="term" value="F:protein serine/threonine phosphatase activity"/>
    <property type="evidence" value="ECO:0007669"/>
    <property type="project" value="UniProtKB-EC"/>
</dbReference>
<evidence type="ECO:0000259" key="3">
    <source>
        <dbReference type="SMART" id="SM00331"/>
    </source>
</evidence>
<keyword evidence="2" id="KW-1133">Transmembrane helix</keyword>
<keyword evidence="1 4" id="KW-0378">Hydrolase</keyword>
<proteinExistence type="predicted"/>
<sequence>MARMESVLSKNKWELGIDKREVFVILISFFLARVNVLNKLTPFGIAFLGSFMILKERKLSILLATILGTFTVKGLAGFDYYIGAIILYAFFTKYKTNKEYTLISASGIVAVIFTISKLLTMYLSRETYIYDFIIIAFEGILLFTMTYIFTFSAPIDGLGKGEVQYEKLVSSFIILALVLSGLGNISVFGASLKNIISLFIIVYLSYSKGIYMGATSGIILGMISYISNVEMPFIIAILSIGGLLAGLFRDIGKSGSILGFILGNAIVSYYINGLGTSFLKYNEIIIGSLMFLAFYDPTSKYIDKIFEKENKVKKDYENRRFELASEKLSNIGELIHDLSLVFNESIETKDVFSSYEIYNLIDDISASKCNGCKNHNKCWKDEYYSTYYSLFTAMGIMEINMEDKESKVKSIMEHCSDKDQLYKVINEMYLKFQEKESLNSQLMDQRSFLVEQLQSIEKIVNEINLDLYKSPVFNEELEDLLYKEIKNNRIDINQIIVAYLEGENIEIYMEFDSCNTIDKIEKVTNIVTESLGFPVTSDYSYGQVANSNRFKLIRVNRYGTLTKASNIICSDDGVSGDSFTFGEMENTSFAAISDGMGIGQKANDESAMAIELLEKMMGINVDREMALKTINSVIRTKSTDERFATLDIAFIDLFKGRLQLIKSGAVPTFIKRKDEIIMINSLSLPIGIFKDVDFNVYEENIQDGDIMVMMSDGVLESNKAIENPENWMKEIIMNMDSQNPQTIADRIIDIAKDYSEDNIKDDMTVVVTKIWKN</sequence>
<evidence type="ECO:0000256" key="2">
    <source>
        <dbReference type="SAM" id="Phobius"/>
    </source>
</evidence>
<dbReference type="Pfam" id="PF19732">
    <property type="entry name" value="SpoIIE_N"/>
    <property type="match status" value="1"/>
</dbReference>
<dbReference type="Proteomes" id="UP000601171">
    <property type="component" value="Unassembled WGS sequence"/>
</dbReference>
<dbReference type="Pfam" id="PF07228">
    <property type="entry name" value="SpoIIE"/>
    <property type="match status" value="1"/>
</dbReference>
<protein>
    <submittedName>
        <fullName evidence="4">Stage II sporulation protein E</fullName>
        <ecNumber evidence="4">3.1.3.16</ecNumber>
    </submittedName>
</protein>
<feature type="transmembrane region" description="Helical" evidence="2">
    <location>
        <begin position="129"/>
        <end position="149"/>
    </location>
</feature>
<dbReference type="Gene3D" id="3.60.40.10">
    <property type="entry name" value="PPM-type phosphatase domain"/>
    <property type="match status" value="1"/>
</dbReference>
<feature type="transmembrane region" description="Helical" evidence="2">
    <location>
        <begin position="200"/>
        <end position="225"/>
    </location>
</feature>
<dbReference type="InterPro" id="IPR045768">
    <property type="entry name" value="SpoIIE_N"/>
</dbReference>
<feature type="transmembrane region" description="Helical" evidence="2">
    <location>
        <begin position="61"/>
        <end position="90"/>
    </location>
</feature>
<evidence type="ECO:0000313" key="5">
    <source>
        <dbReference type="Proteomes" id="UP000601171"/>
    </source>
</evidence>
<keyword evidence="2" id="KW-0472">Membrane</keyword>
<feature type="transmembrane region" description="Helical" evidence="2">
    <location>
        <begin position="169"/>
        <end position="188"/>
    </location>
</feature>
<feature type="domain" description="PPM-type phosphatase" evidence="3">
    <location>
        <begin position="557"/>
        <end position="770"/>
    </location>
</feature>
<dbReference type="InterPro" id="IPR052016">
    <property type="entry name" value="Bact_Sigma-Reg"/>
</dbReference>
<dbReference type="AlphaFoldDB" id="A0A926IK55"/>
<reference evidence="4" key="1">
    <citation type="submission" date="2020-08" db="EMBL/GenBank/DDBJ databases">
        <title>Genome public.</title>
        <authorList>
            <person name="Liu C."/>
            <person name="Sun Q."/>
        </authorList>
    </citation>
    <scope>NUCLEOTIDE SEQUENCE</scope>
    <source>
        <strain evidence="4">BX21</strain>
    </source>
</reference>
<accession>A0A926IK55</accession>